<sequence length="398" mass="43901">MSGFENRRAAYKLPPGAAIDRSQTQAARRAKALEEQKRRRAQRIESERHIDLFADLSLGNSEDEDREGDEHQVLREGVGHLASLVQSSSTSTSALPGPAPEQPPRKVHRKKRGGKRTNPWADQCMYAELLEMSADESRMSIDGTCADDEGDALPPDLETAWVAVAPVPSGKRCLVVCLQGSGPAGVVPNTTLRSRVVGKPLMPRFPSPLPSDTILDCILDEHWQETGILHVLDVLKWKGQDVADCETTFRFWWRDTRLSELPPPRPAPSTTNEGGHHFAYPSTFLPVSYHTSTSYSSLLTHVIPRARAPYTTIVTLPPPENGAMDTGEPVRSQATLRSDGLLLYVAAAIYEPGTSPLSLWVPNAAWYPLAQQAEVMDEDTPTSMDVFERYHISAIYAD</sequence>
<protein>
    <submittedName>
        <fullName evidence="1">Uncharacterized protein</fullName>
    </submittedName>
</protein>
<reference evidence="1" key="2">
    <citation type="journal article" date="2022" name="New Phytol.">
        <title>Evolutionary transition to the ectomycorrhizal habit in the genomes of a hyperdiverse lineage of mushroom-forming fungi.</title>
        <authorList>
            <person name="Looney B."/>
            <person name="Miyauchi S."/>
            <person name="Morin E."/>
            <person name="Drula E."/>
            <person name="Courty P.E."/>
            <person name="Kohler A."/>
            <person name="Kuo A."/>
            <person name="LaButti K."/>
            <person name="Pangilinan J."/>
            <person name="Lipzen A."/>
            <person name="Riley R."/>
            <person name="Andreopoulos W."/>
            <person name="He G."/>
            <person name="Johnson J."/>
            <person name="Nolan M."/>
            <person name="Tritt A."/>
            <person name="Barry K.W."/>
            <person name="Grigoriev I.V."/>
            <person name="Nagy L.G."/>
            <person name="Hibbett D."/>
            <person name="Henrissat B."/>
            <person name="Matheny P.B."/>
            <person name="Labbe J."/>
            <person name="Martin F.M."/>
        </authorList>
    </citation>
    <scope>NUCLEOTIDE SEQUENCE</scope>
    <source>
        <strain evidence="1">EC-137</strain>
    </source>
</reference>
<gene>
    <name evidence="1" type="ORF">K488DRAFT_50990</name>
</gene>
<evidence type="ECO:0000313" key="2">
    <source>
        <dbReference type="Proteomes" id="UP000814128"/>
    </source>
</evidence>
<dbReference type="Proteomes" id="UP000814128">
    <property type="component" value="Unassembled WGS sequence"/>
</dbReference>
<dbReference type="EMBL" id="MU273562">
    <property type="protein sequence ID" value="KAI0031952.1"/>
    <property type="molecule type" value="Genomic_DNA"/>
</dbReference>
<accession>A0ACB8QJW5</accession>
<reference evidence="1" key="1">
    <citation type="submission" date="2021-02" db="EMBL/GenBank/DDBJ databases">
        <authorList>
            <consortium name="DOE Joint Genome Institute"/>
            <person name="Ahrendt S."/>
            <person name="Looney B.P."/>
            <person name="Miyauchi S."/>
            <person name="Morin E."/>
            <person name="Drula E."/>
            <person name="Courty P.E."/>
            <person name="Chicoki N."/>
            <person name="Fauchery L."/>
            <person name="Kohler A."/>
            <person name="Kuo A."/>
            <person name="Labutti K."/>
            <person name="Pangilinan J."/>
            <person name="Lipzen A."/>
            <person name="Riley R."/>
            <person name="Andreopoulos W."/>
            <person name="He G."/>
            <person name="Johnson J."/>
            <person name="Barry K.W."/>
            <person name="Grigoriev I.V."/>
            <person name="Nagy L."/>
            <person name="Hibbett D."/>
            <person name="Henrissat B."/>
            <person name="Matheny P.B."/>
            <person name="Labbe J."/>
            <person name="Martin F."/>
        </authorList>
    </citation>
    <scope>NUCLEOTIDE SEQUENCE</scope>
    <source>
        <strain evidence="1">EC-137</strain>
    </source>
</reference>
<proteinExistence type="predicted"/>
<comment type="caution">
    <text evidence="1">The sequence shown here is derived from an EMBL/GenBank/DDBJ whole genome shotgun (WGS) entry which is preliminary data.</text>
</comment>
<evidence type="ECO:0000313" key="1">
    <source>
        <dbReference type="EMBL" id="KAI0031952.1"/>
    </source>
</evidence>
<name>A0ACB8QJW5_9AGAM</name>
<keyword evidence="2" id="KW-1185">Reference proteome</keyword>
<organism evidence="1 2">
    <name type="scientific">Vararia minispora EC-137</name>
    <dbReference type="NCBI Taxonomy" id="1314806"/>
    <lineage>
        <taxon>Eukaryota</taxon>
        <taxon>Fungi</taxon>
        <taxon>Dikarya</taxon>
        <taxon>Basidiomycota</taxon>
        <taxon>Agaricomycotina</taxon>
        <taxon>Agaricomycetes</taxon>
        <taxon>Russulales</taxon>
        <taxon>Lachnocladiaceae</taxon>
        <taxon>Vararia</taxon>
    </lineage>
</organism>